<name>A0A6J4VBL3_9BACT</name>
<organism evidence="5">
    <name type="scientific">uncultured Thermomicrobiales bacterium</name>
    <dbReference type="NCBI Taxonomy" id="1645740"/>
    <lineage>
        <taxon>Bacteria</taxon>
        <taxon>Pseudomonadati</taxon>
        <taxon>Thermomicrobiota</taxon>
        <taxon>Thermomicrobia</taxon>
        <taxon>Thermomicrobiales</taxon>
        <taxon>environmental samples</taxon>
    </lineage>
</organism>
<evidence type="ECO:0000256" key="1">
    <source>
        <dbReference type="ARBA" id="ARBA00022723"/>
    </source>
</evidence>
<proteinExistence type="predicted"/>
<evidence type="ECO:0000313" key="5">
    <source>
        <dbReference type="EMBL" id="CAA9572880.1"/>
    </source>
</evidence>
<evidence type="ECO:0000256" key="2">
    <source>
        <dbReference type="ARBA" id="ARBA00022801"/>
    </source>
</evidence>
<dbReference type="InterPro" id="IPR050248">
    <property type="entry name" value="Polysacc_deacetylase_ArnD"/>
</dbReference>
<feature type="region of interest" description="Disordered" evidence="3">
    <location>
        <begin position="335"/>
        <end position="363"/>
    </location>
</feature>
<gene>
    <name evidence="5" type="ORF">AVDCRST_MAG33-2719</name>
</gene>
<dbReference type="PROSITE" id="PS51677">
    <property type="entry name" value="NODB"/>
    <property type="match status" value="1"/>
</dbReference>
<dbReference type="Gene3D" id="3.20.20.370">
    <property type="entry name" value="Glycoside hydrolase/deacetylase"/>
    <property type="match status" value="1"/>
</dbReference>
<protein>
    <recommendedName>
        <fullName evidence="4">NodB homology domain-containing protein</fullName>
    </recommendedName>
</protein>
<dbReference type="InterPro" id="IPR002509">
    <property type="entry name" value="NODB_dom"/>
</dbReference>
<dbReference type="PANTHER" id="PTHR10587:SF133">
    <property type="entry name" value="CHITIN DEACETYLASE 1-RELATED"/>
    <property type="match status" value="1"/>
</dbReference>
<accession>A0A6J4VBL3</accession>
<dbReference type="EMBL" id="CADCWK010000333">
    <property type="protein sequence ID" value="CAA9572880.1"/>
    <property type="molecule type" value="Genomic_DNA"/>
</dbReference>
<sequence length="363" mass="37978">MEATLAPARPDPARTIRRPRRLLTVVALLTLLLAGLPVVNQPAAAVQDVVDYTGTGALVLGAESVNVRDCAGFDCDTIGTLTVGERVVIAGPEEDGFLPVDSQTGDLSGYAYALYISIDGLPAPWLEEGAAGCNRVALAFNIGVGQPFDYGILATLQEWEVPATFFAMGWTTDRDPETVQAIVDAGFPIGTHGYSSIDLPTSSDADIVADLQSSADSIRAVAGDNWIPYHTPFAASTDERVRTLISAEGFLPVGWRISAADYAADADPDAIWERVVPNIYDGAIVEMHIDAPNSAASTGVALPWIIEALLARDYQFVTIPDMSLPCGVTTSDLEGGSTADATPAATTPEASGARTNPVVTAAG</sequence>
<feature type="domain" description="NodB homology" evidence="4">
    <location>
        <begin position="134"/>
        <end position="317"/>
    </location>
</feature>
<dbReference type="InterPro" id="IPR011330">
    <property type="entry name" value="Glyco_hydro/deAcase_b/a-brl"/>
</dbReference>
<keyword evidence="1" id="KW-0479">Metal-binding</keyword>
<feature type="compositionally biased region" description="Low complexity" evidence="3">
    <location>
        <begin position="335"/>
        <end position="353"/>
    </location>
</feature>
<reference evidence="5" key="1">
    <citation type="submission" date="2020-02" db="EMBL/GenBank/DDBJ databases">
        <authorList>
            <person name="Meier V. D."/>
        </authorList>
    </citation>
    <scope>NUCLEOTIDE SEQUENCE</scope>
    <source>
        <strain evidence="5">AVDCRST_MAG33</strain>
    </source>
</reference>
<evidence type="ECO:0000256" key="3">
    <source>
        <dbReference type="SAM" id="MobiDB-lite"/>
    </source>
</evidence>
<dbReference type="Pfam" id="PF01522">
    <property type="entry name" value="Polysacc_deac_1"/>
    <property type="match status" value="1"/>
</dbReference>
<dbReference type="CDD" id="cd10917">
    <property type="entry name" value="CE4_NodB_like_6s_7s"/>
    <property type="match status" value="1"/>
</dbReference>
<dbReference type="GO" id="GO:0016020">
    <property type="term" value="C:membrane"/>
    <property type="evidence" value="ECO:0007669"/>
    <property type="project" value="TreeGrafter"/>
</dbReference>
<dbReference type="PANTHER" id="PTHR10587">
    <property type="entry name" value="GLYCOSYL TRANSFERASE-RELATED"/>
    <property type="match status" value="1"/>
</dbReference>
<evidence type="ECO:0000259" key="4">
    <source>
        <dbReference type="PROSITE" id="PS51677"/>
    </source>
</evidence>
<keyword evidence="2" id="KW-0378">Hydrolase</keyword>
<dbReference type="GO" id="GO:0016810">
    <property type="term" value="F:hydrolase activity, acting on carbon-nitrogen (but not peptide) bonds"/>
    <property type="evidence" value="ECO:0007669"/>
    <property type="project" value="InterPro"/>
</dbReference>
<dbReference type="GO" id="GO:0005975">
    <property type="term" value="P:carbohydrate metabolic process"/>
    <property type="evidence" value="ECO:0007669"/>
    <property type="project" value="InterPro"/>
</dbReference>
<dbReference type="SUPFAM" id="SSF88713">
    <property type="entry name" value="Glycoside hydrolase/deacetylase"/>
    <property type="match status" value="1"/>
</dbReference>
<dbReference type="AlphaFoldDB" id="A0A6J4VBL3"/>
<dbReference type="GO" id="GO:0046872">
    <property type="term" value="F:metal ion binding"/>
    <property type="evidence" value="ECO:0007669"/>
    <property type="project" value="UniProtKB-KW"/>
</dbReference>